<gene>
    <name evidence="1" type="ORF">SAMN05444682_111121</name>
</gene>
<dbReference type="EMBL" id="FOQO01000011">
    <property type="protein sequence ID" value="SFJ60300.1"/>
    <property type="molecule type" value="Genomic_DNA"/>
</dbReference>
<dbReference type="AlphaFoldDB" id="A0A1I3SPJ1"/>
<reference evidence="1 2" key="1">
    <citation type="submission" date="2016-10" db="EMBL/GenBank/DDBJ databases">
        <authorList>
            <person name="de Groot N.N."/>
        </authorList>
    </citation>
    <scope>NUCLEOTIDE SEQUENCE [LARGE SCALE GENOMIC DNA]</scope>
    <source>
        <strain evidence="1 2">RK1</strain>
    </source>
</reference>
<keyword evidence="2" id="KW-1185">Reference proteome</keyword>
<proteinExistence type="predicted"/>
<dbReference type="STRING" id="1477437.SAMN05444682_111121"/>
<dbReference type="Proteomes" id="UP000198670">
    <property type="component" value="Unassembled WGS sequence"/>
</dbReference>
<dbReference type="RefSeq" id="WP_090630246.1">
    <property type="nucleotide sequence ID" value="NZ_FOQO01000011.1"/>
</dbReference>
<name>A0A1I3SPJ1_9SPHI</name>
<organism evidence="1 2">
    <name type="scientific">Parapedobacter indicus</name>
    <dbReference type="NCBI Taxonomy" id="1477437"/>
    <lineage>
        <taxon>Bacteria</taxon>
        <taxon>Pseudomonadati</taxon>
        <taxon>Bacteroidota</taxon>
        <taxon>Sphingobacteriia</taxon>
        <taxon>Sphingobacteriales</taxon>
        <taxon>Sphingobacteriaceae</taxon>
        <taxon>Parapedobacter</taxon>
    </lineage>
</organism>
<accession>A0A1I3SPJ1</accession>
<evidence type="ECO:0000313" key="2">
    <source>
        <dbReference type="Proteomes" id="UP000198670"/>
    </source>
</evidence>
<sequence>MIEDNFNGATVFFNNMDVQNNTEYATFFAKFRNKHDAPLAGKENVFIYEDHVAGLSPFLIKRVLTFSECVSN</sequence>
<evidence type="ECO:0000313" key="1">
    <source>
        <dbReference type="EMBL" id="SFJ60300.1"/>
    </source>
</evidence>
<protein>
    <submittedName>
        <fullName evidence="1">Uncharacterized protein</fullName>
    </submittedName>
</protein>